<feature type="compositionally biased region" description="Basic and acidic residues" evidence="1">
    <location>
        <begin position="67"/>
        <end position="78"/>
    </location>
</feature>
<protein>
    <submittedName>
        <fullName evidence="3">Uncharacterized protein</fullName>
    </submittedName>
</protein>
<organism evidence="3">
    <name type="scientific">Trichuris suis</name>
    <name type="common">pig whipworm</name>
    <dbReference type="NCBI Taxonomy" id="68888"/>
    <lineage>
        <taxon>Eukaryota</taxon>
        <taxon>Metazoa</taxon>
        <taxon>Ecdysozoa</taxon>
        <taxon>Nematoda</taxon>
        <taxon>Enoplea</taxon>
        <taxon>Dorylaimia</taxon>
        <taxon>Trichinellida</taxon>
        <taxon>Trichuridae</taxon>
        <taxon>Trichuris</taxon>
    </lineage>
</organism>
<feature type="compositionally biased region" description="Basic residues" evidence="1">
    <location>
        <begin position="196"/>
        <end position="207"/>
    </location>
</feature>
<dbReference type="EMBL" id="KL367559">
    <property type="protein sequence ID" value="KFD64208.1"/>
    <property type="molecule type" value="Genomic_DNA"/>
</dbReference>
<gene>
    <name evidence="2" type="ORF">M513_07288</name>
    <name evidence="3" type="ORF">M514_07288</name>
</gene>
<sequence>MISMDIKQQQSKENQDKKSNVSSLAISEQSAKERQAAEKEKQKRSGSNQSPNNQKVIQELLVNSTEAAKEELQKQADQRRKKNSSSSKDRIRCTTPVYQLEVEKNLEETISNKSAASTTDEIRQNLMAKTESQVAKNAILGNYFDDTDGGPLPGFDRALTRRAWDSVPIYWGALAQPKRPEQVKPVASVEPDGRKPKTPKAHKKKSIWRSISDPFRLLRARLTGNRTSKDSPAASSSDQDDH</sequence>
<dbReference type="AlphaFoldDB" id="A0A085N412"/>
<evidence type="ECO:0000256" key="1">
    <source>
        <dbReference type="SAM" id="MobiDB-lite"/>
    </source>
</evidence>
<proteinExistence type="predicted"/>
<reference evidence="3 4" key="1">
    <citation type="journal article" date="2014" name="Nat. Genet.">
        <title>Genome and transcriptome of the porcine whipworm Trichuris suis.</title>
        <authorList>
            <person name="Jex A.R."/>
            <person name="Nejsum P."/>
            <person name="Schwarz E.M."/>
            <person name="Hu L."/>
            <person name="Young N.D."/>
            <person name="Hall R.S."/>
            <person name="Korhonen P.K."/>
            <person name="Liao S."/>
            <person name="Thamsborg S."/>
            <person name="Xia J."/>
            <person name="Xu P."/>
            <person name="Wang S."/>
            <person name="Scheerlinck J.P."/>
            <person name="Hofmann A."/>
            <person name="Sternberg P.W."/>
            <person name="Wang J."/>
            <person name="Gasser R.B."/>
        </authorList>
    </citation>
    <scope>NUCLEOTIDE SEQUENCE [LARGE SCALE GENOMIC DNA]</scope>
    <source>
        <strain evidence="3">DCEP-RM93F</strain>
        <strain evidence="2">DCEP-RM93M</strain>
    </source>
</reference>
<dbReference type="Proteomes" id="UP000030758">
    <property type="component" value="Unassembled WGS sequence"/>
</dbReference>
<name>A0A085N412_9BILA</name>
<feature type="compositionally biased region" description="Polar residues" evidence="1">
    <location>
        <begin position="1"/>
        <end position="12"/>
    </location>
</feature>
<dbReference type="Proteomes" id="UP000030764">
    <property type="component" value="Unassembled WGS sequence"/>
</dbReference>
<feature type="region of interest" description="Disordered" evidence="1">
    <location>
        <begin position="1"/>
        <end position="95"/>
    </location>
</feature>
<dbReference type="EMBL" id="KL363235">
    <property type="protein sequence ID" value="KFD51761.1"/>
    <property type="molecule type" value="Genomic_DNA"/>
</dbReference>
<feature type="compositionally biased region" description="Low complexity" evidence="1">
    <location>
        <begin position="230"/>
        <end position="242"/>
    </location>
</feature>
<keyword evidence="4" id="KW-1185">Reference proteome</keyword>
<feature type="compositionally biased region" description="Polar residues" evidence="1">
    <location>
        <begin position="45"/>
        <end position="66"/>
    </location>
</feature>
<feature type="compositionally biased region" description="Basic and acidic residues" evidence="1">
    <location>
        <begin position="30"/>
        <end position="43"/>
    </location>
</feature>
<accession>A0A085N412</accession>
<feature type="region of interest" description="Disordered" evidence="1">
    <location>
        <begin position="177"/>
        <end position="242"/>
    </location>
</feature>
<evidence type="ECO:0000313" key="2">
    <source>
        <dbReference type="EMBL" id="KFD51761.1"/>
    </source>
</evidence>
<evidence type="ECO:0000313" key="3">
    <source>
        <dbReference type="EMBL" id="KFD64208.1"/>
    </source>
</evidence>
<evidence type="ECO:0000313" key="4">
    <source>
        <dbReference type="Proteomes" id="UP000030764"/>
    </source>
</evidence>